<keyword evidence="2" id="KW-1185">Reference proteome</keyword>
<gene>
    <name evidence="1" type="ORF">FA13DRAFT_242570</name>
</gene>
<dbReference type="Proteomes" id="UP000298030">
    <property type="component" value="Unassembled WGS sequence"/>
</dbReference>
<name>A0A4Y7SES9_COPMI</name>
<dbReference type="AlphaFoldDB" id="A0A4Y7SES9"/>
<proteinExistence type="predicted"/>
<evidence type="ECO:0000313" key="2">
    <source>
        <dbReference type="Proteomes" id="UP000298030"/>
    </source>
</evidence>
<dbReference type="EMBL" id="QPFP01000144">
    <property type="protein sequence ID" value="TEB20317.1"/>
    <property type="molecule type" value="Genomic_DNA"/>
</dbReference>
<reference evidence="1 2" key="1">
    <citation type="journal article" date="2019" name="Nat. Ecol. Evol.">
        <title>Megaphylogeny resolves global patterns of mushroom evolution.</title>
        <authorList>
            <person name="Varga T."/>
            <person name="Krizsan K."/>
            <person name="Foldi C."/>
            <person name="Dima B."/>
            <person name="Sanchez-Garcia M."/>
            <person name="Sanchez-Ramirez S."/>
            <person name="Szollosi G.J."/>
            <person name="Szarkandi J.G."/>
            <person name="Papp V."/>
            <person name="Albert L."/>
            <person name="Andreopoulos W."/>
            <person name="Angelini C."/>
            <person name="Antonin V."/>
            <person name="Barry K.W."/>
            <person name="Bougher N.L."/>
            <person name="Buchanan P."/>
            <person name="Buyck B."/>
            <person name="Bense V."/>
            <person name="Catcheside P."/>
            <person name="Chovatia M."/>
            <person name="Cooper J."/>
            <person name="Damon W."/>
            <person name="Desjardin D."/>
            <person name="Finy P."/>
            <person name="Geml J."/>
            <person name="Haridas S."/>
            <person name="Hughes K."/>
            <person name="Justo A."/>
            <person name="Karasinski D."/>
            <person name="Kautmanova I."/>
            <person name="Kiss B."/>
            <person name="Kocsube S."/>
            <person name="Kotiranta H."/>
            <person name="LaButti K.M."/>
            <person name="Lechner B.E."/>
            <person name="Liimatainen K."/>
            <person name="Lipzen A."/>
            <person name="Lukacs Z."/>
            <person name="Mihaltcheva S."/>
            <person name="Morgado L.N."/>
            <person name="Niskanen T."/>
            <person name="Noordeloos M.E."/>
            <person name="Ohm R.A."/>
            <person name="Ortiz-Santana B."/>
            <person name="Ovrebo C."/>
            <person name="Racz N."/>
            <person name="Riley R."/>
            <person name="Savchenko A."/>
            <person name="Shiryaev A."/>
            <person name="Soop K."/>
            <person name="Spirin V."/>
            <person name="Szebenyi C."/>
            <person name="Tomsovsky M."/>
            <person name="Tulloss R.E."/>
            <person name="Uehling J."/>
            <person name="Grigoriev I.V."/>
            <person name="Vagvolgyi C."/>
            <person name="Papp T."/>
            <person name="Martin F.M."/>
            <person name="Miettinen O."/>
            <person name="Hibbett D.S."/>
            <person name="Nagy L.G."/>
        </authorList>
    </citation>
    <scope>NUCLEOTIDE SEQUENCE [LARGE SCALE GENOMIC DNA]</scope>
    <source>
        <strain evidence="1 2">FP101781</strain>
    </source>
</reference>
<protein>
    <submittedName>
        <fullName evidence="1">Uncharacterized protein</fullName>
    </submittedName>
</protein>
<evidence type="ECO:0000313" key="1">
    <source>
        <dbReference type="EMBL" id="TEB20317.1"/>
    </source>
</evidence>
<comment type="caution">
    <text evidence="1">The sequence shown here is derived from an EMBL/GenBank/DDBJ whole genome shotgun (WGS) entry which is preliminary data.</text>
</comment>
<sequence>MRERKGLLRVRGLIKLFLGVPCPLSFSSTKAGRISIFPQGHLRAFRTFDKGRRGRYARDAKLWTESGEHGAVGVHSDTVDLALPVDPPPSIVFGSNARRVPLGSLYCSVRSPPSSLSRLERLNVLHPEIPSRYQLCFDAVKALPLSEGRSFVDLDLALLLSRLPGRLRSPVLYLPFPSVGHNLFISVTSFSRLPQMLEAMHSG</sequence>
<accession>A0A4Y7SES9</accession>
<organism evidence="1 2">
    <name type="scientific">Coprinellus micaceus</name>
    <name type="common">Glistening ink-cap mushroom</name>
    <name type="synonym">Coprinus micaceus</name>
    <dbReference type="NCBI Taxonomy" id="71717"/>
    <lineage>
        <taxon>Eukaryota</taxon>
        <taxon>Fungi</taxon>
        <taxon>Dikarya</taxon>
        <taxon>Basidiomycota</taxon>
        <taxon>Agaricomycotina</taxon>
        <taxon>Agaricomycetes</taxon>
        <taxon>Agaricomycetidae</taxon>
        <taxon>Agaricales</taxon>
        <taxon>Agaricineae</taxon>
        <taxon>Psathyrellaceae</taxon>
        <taxon>Coprinellus</taxon>
    </lineage>
</organism>